<evidence type="ECO:0000313" key="1">
    <source>
        <dbReference type="EMBL" id="RUA21966.1"/>
    </source>
</evidence>
<dbReference type="EMBL" id="RXHI01000028">
    <property type="protein sequence ID" value="RUA21966.1"/>
    <property type="molecule type" value="Genomic_DNA"/>
</dbReference>
<sequence>MVAVQAVMPSGFGAALRAGQRGWPTPDPWRPAAVRGGRFLTQLLTASHLLDDFTVANVG</sequence>
<proteinExistence type="predicted"/>
<name>A0A3S0NEB1_9GAMM</name>
<comment type="caution">
    <text evidence="1">The sequence shown here is derived from an EMBL/GenBank/DDBJ whole genome shotgun (WGS) entry which is preliminary data.</text>
</comment>
<dbReference type="AlphaFoldDB" id="A0A3S0NEB1"/>
<organism evidence="1">
    <name type="scientific">Billgrantia gudaonensis</name>
    <dbReference type="NCBI Taxonomy" id="376427"/>
    <lineage>
        <taxon>Bacteria</taxon>
        <taxon>Pseudomonadati</taxon>
        <taxon>Pseudomonadota</taxon>
        <taxon>Gammaproteobacteria</taxon>
        <taxon>Oceanospirillales</taxon>
        <taxon>Halomonadaceae</taxon>
        <taxon>Billgrantia</taxon>
    </lineage>
</organism>
<reference evidence="1" key="1">
    <citation type="submission" date="2018-12" db="EMBL/GenBank/DDBJ databases">
        <authorList>
            <person name="Jadhav K."/>
            <person name="Kushwaha B."/>
            <person name="Jadhav I."/>
        </authorList>
    </citation>
    <scope>NUCLEOTIDE SEQUENCE [LARGE SCALE GENOMIC DNA]</scope>
    <source>
        <strain evidence="1">SBS 10</strain>
    </source>
</reference>
<protein>
    <submittedName>
        <fullName evidence="1">Uncharacterized protein</fullName>
    </submittedName>
</protein>
<gene>
    <name evidence="1" type="ORF">DSL92_08570</name>
</gene>
<accession>A0A3S0NEB1</accession>